<dbReference type="Gene3D" id="3.30.1340.30">
    <property type="match status" value="1"/>
</dbReference>
<comment type="caution">
    <text evidence="4">The sequence shown here is derived from an EMBL/GenBank/DDBJ whole genome shotgun (WGS) entry which is preliminary data.</text>
</comment>
<dbReference type="PROSITE" id="PS50914">
    <property type="entry name" value="BON"/>
    <property type="match status" value="2"/>
</dbReference>
<keyword evidence="1 2" id="KW-0732">Signal</keyword>
<feature type="signal peptide" evidence="2">
    <location>
        <begin position="1"/>
        <end position="23"/>
    </location>
</feature>
<dbReference type="EMBL" id="JACHXZ010000003">
    <property type="protein sequence ID" value="MBB3169120.1"/>
    <property type="molecule type" value="Genomic_DNA"/>
</dbReference>
<dbReference type="InterPro" id="IPR051686">
    <property type="entry name" value="Lipoprotein_DolP"/>
</dbReference>
<accession>A0A839URJ9</accession>
<evidence type="ECO:0000259" key="3">
    <source>
        <dbReference type="PROSITE" id="PS50914"/>
    </source>
</evidence>
<gene>
    <name evidence="4" type="ORF">FHS30_002328</name>
</gene>
<dbReference type="Proteomes" id="UP000559987">
    <property type="component" value="Unassembled WGS sequence"/>
</dbReference>
<proteinExistence type="predicted"/>
<dbReference type="PANTHER" id="PTHR34606">
    <property type="entry name" value="BON DOMAIN-CONTAINING PROTEIN"/>
    <property type="match status" value="1"/>
</dbReference>
<organism evidence="4 5">
    <name type="scientific">Simiduia aestuariiviva</name>
    <dbReference type="NCBI Taxonomy" id="1510459"/>
    <lineage>
        <taxon>Bacteria</taxon>
        <taxon>Pseudomonadati</taxon>
        <taxon>Pseudomonadota</taxon>
        <taxon>Gammaproteobacteria</taxon>
        <taxon>Cellvibrionales</taxon>
        <taxon>Cellvibrionaceae</taxon>
        <taxon>Simiduia</taxon>
    </lineage>
</organism>
<sequence length="191" mass="20510">MRFPALCLVLCSTLTIISGCSHVVGVASEEPVAQDRSTRSLGAAIDDEKIEIAALVNIRKASPLLEGANISATSFNGIVLLTGQVHAADLKMLAEQEVKKIHRVREVHNELSVRGNASLLTATSDTWLTSKVKTKMIADMNLESGRVKIVTEAGVVYLMGLLTRAESNRAADIARNTGGVQKVVKIVEYID</sequence>
<dbReference type="PROSITE" id="PS51257">
    <property type="entry name" value="PROKAR_LIPOPROTEIN"/>
    <property type="match status" value="1"/>
</dbReference>
<evidence type="ECO:0000256" key="1">
    <source>
        <dbReference type="ARBA" id="ARBA00022729"/>
    </source>
</evidence>
<dbReference type="SMART" id="SM00749">
    <property type="entry name" value="BON"/>
    <property type="match status" value="2"/>
</dbReference>
<protein>
    <submittedName>
        <fullName evidence="4">Osmotically-inducible protein OsmY</fullName>
    </submittedName>
</protein>
<dbReference type="InterPro" id="IPR014004">
    <property type="entry name" value="Transpt-assoc_nodulatn_dom_bac"/>
</dbReference>
<dbReference type="AlphaFoldDB" id="A0A839URJ9"/>
<name>A0A839URJ9_9GAMM</name>
<keyword evidence="5" id="KW-1185">Reference proteome</keyword>
<feature type="chain" id="PRO_5032378131" evidence="2">
    <location>
        <begin position="24"/>
        <end position="191"/>
    </location>
</feature>
<feature type="domain" description="BON" evidence="3">
    <location>
        <begin position="46"/>
        <end position="115"/>
    </location>
</feature>
<dbReference type="InterPro" id="IPR007055">
    <property type="entry name" value="BON_dom"/>
</dbReference>
<dbReference type="RefSeq" id="WP_183910610.1">
    <property type="nucleotide sequence ID" value="NZ_JACHXZ010000003.1"/>
</dbReference>
<dbReference type="PANTHER" id="PTHR34606:SF4">
    <property type="entry name" value="OUTER MEMBRANE LIPOPROTEIN DOLP"/>
    <property type="match status" value="1"/>
</dbReference>
<evidence type="ECO:0000256" key="2">
    <source>
        <dbReference type="SAM" id="SignalP"/>
    </source>
</evidence>
<dbReference type="Pfam" id="PF04972">
    <property type="entry name" value="BON"/>
    <property type="match status" value="2"/>
</dbReference>
<reference evidence="4 5" key="1">
    <citation type="submission" date="2020-08" db="EMBL/GenBank/DDBJ databases">
        <title>Genomic Encyclopedia of Type Strains, Phase III (KMG-III): the genomes of soil and plant-associated and newly described type strains.</title>
        <authorList>
            <person name="Whitman W."/>
        </authorList>
    </citation>
    <scope>NUCLEOTIDE SEQUENCE [LARGE SCALE GENOMIC DNA]</scope>
    <source>
        <strain evidence="4 5">CECT 8571</strain>
    </source>
</reference>
<evidence type="ECO:0000313" key="4">
    <source>
        <dbReference type="EMBL" id="MBB3169120.1"/>
    </source>
</evidence>
<feature type="domain" description="BON" evidence="3">
    <location>
        <begin position="124"/>
        <end position="191"/>
    </location>
</feature>
<evidence type="ECO:0000313" key="5">
    <source>
        <dbReference type="Proteomes" id="UP000559987"/>
    </source>
</evidence>